<reference evidence="2" key="1">
    <citation type="submission" date="2018-05" db="EMBL/GenBank/DDBJ databases">
        <authorList>
            <person name="Deangelis K."/>
            <person name="Huntemann M."/>
            <person name="Clum A."/>
            <person name="Pillay M."/>
            <person name="Palaniappan K."/>
            <person name="Varghese N."/>
            <person name="Mikhailova N."/>
            <person name="Stamatis D."/>
            <person name="Reddy T."/>
            <person name="Daum C."/>
            <person name="Shapiro N."/>
            <person name="Ivanova N."/>
            <person name="Kyrpides N."/>
            <person name="Woyke T."/>
        </authorList>
    </citation>
    <scope>NUCLEOTIDE SEQUENCE [LARGE SCALE GENOMIC DNA]</scope>
    <source>
        <strain evidence="2">GAS496</strain>
    </source>
</reference>
<reference evidence="1 2" key="2">
    <citation type="submission" date="2018-06" db="EMBL/GenBank/DDBJ databases">
        <title>Sequencing of bacterial isolates from soil warming experiment in Harvard Forest, Massachusetts, USA.</title>
        <authorList>
            <person name="Deangelis K.PhD."/>
        </authorList>
    </citation>
    <scope>NUCLEOTIDE SEQUENCE [LARGE SCALE GENOMIC DNA]</scope>
    <source>
        <strain evidence="1 2">GAS496</strain>
    </source>
</reference>
<name>A0A318H7Z3_9MYCO</name>
<dbReference type="EMBL" id="QJJU01000028">
    <property type="protein sequence ID" value="PXX01557.1"/>
    <property type="molecule type" value="Genomic_DNA"/>
</dbReference>
<evidence type="ECO:0000313" key="2">
    <source>
        <dbReference type="Proteomes" id="UP000247781"/>
    </source>
</evidence>
<keyword evidence="2" id="KW-1185">Reference proteome</keyword>
<accession>A0A318H7Z3</accession>
<gene>
    <name evidence="1" type="ORF">C8E89_12843</name>
</gene>
<dbReference type="AlphaFoldDB" id="A0A318H7Z3"/>
<dbReference type="Proteomes" id="UP000247781">
    <property type="component" value="Unassembled WGS sequence"/>
</dbReference>
<protein>
    <submittedName>
        <fullName evidence="1">Uncharacterized protein</fullName>
    </submittedName>
</protein>
<proteinExistence type="predicted"/>
<comment type="caution">
    <text evidence="1">The sequence shown here is derived from an EMBL/GenBank/DDBJ whole genome shotgun (WGS) entry which is preliminary data.</text>
</comment>
<organism evidence="1 2">
    <name type="scientific">Mycolicibacterium moriokaense</name>
    <dbReference type="NCBI Taxonomy" id="39691"/>
    <lineage>
        <taxon>Bacteria</taxon>
        <taxon>Bacillati</taxon>
        <taxon>Actinomycetota</taxon>
        <taxon>Actinomycetes</taxon>
        <taxon>Mycobacteriales</taxon>
        <taxon>Mycobacteriaceae</taxon>
        <taxon>Mycolicibacterium</taxon>
    </lineage>
</organism>
<evidence type="ECO:0000313" key="1">
    <source>
        <dbReference type="EMBL" id="PXX01557.1"/>
    </source>
</evidence>
<sequence>MENQRLKWQAVVIAASVLVVLGALATAIDQEQTAAAGSGNMNMVGKHEYWGNHHLVDDTPGGPTA</sequence>